<dbReference type="EMBL" id="JACHHQ010000001">
    <property type="protein sequence ID" value="MBB5198872.1"/>
    <property type="molecule type" value="Genomic_DNA"/>
</dbReference>
<dbReference type="GO" id="GO:0004601">
    <property type="term" value="F:peroxidase activity"/>
    <property type="evidence" value="ECO:0007669"/>
    <property type="project" value="UniProtKB-KW"/>
</dbReference>
<sequence>MFQKKTGGCHKYSGALISKQHEFDLRDLEANDKDGNPLIAETSHALLAAPETMIASKSYAGLKSAGRGRST</sequence>
<evidence type="ECO:0000313" key="1">
    <source>
        <dbReference type="EMBL" id="MBB5198872.1"/>
    </source>
</evidence>
<gene>
    <name evidence="1" type="ORF">HNR39_000682</name>
</gene>
<keyword evidence="2" id="KW-1185">Reference proteome</keyword>
<evidence type="ECO:0000313" key="2">
    <source>
        <dbReference type="Proteomes" id="UP000571084"/>
    </source>
</evidence>
<accession>A0A840RP26</accession>
<organism evidence="1 2">
    <name type="scientific">Glaciimonas immobilis</name>
    <dbReference type="NCBI Taxonomy" id="728004"/>
    <lineage>
        <taxon>Bacteria</taxon>
        <taxon>Pseudomonadati</taxon>
        <taxon>Pseudomonadota</taxon>
        <taxon>Betaproteobacteria</taxon>
        <taxon>Burkholderiales</taxon>
        <taxon>Oxalobacteraceae</taxon>
        <taxon>Glaciimonas</taxon>
    </lineage>
</organism>
<dbReference type="AlphaFoldDB" id="A0A840RP26"/>
<keyword evidence="1" id="KW-0575">Peroxidase</keyword>
<proteinExistence type="predicted"/>
<keyword evidence="1" id="KW-0560">Oxidoreductase</keyword>
<dbReference type="Proteomes" id="UP000571084">
    <property type="component" value="Unassembled WGS sequence"/>
</dbReference>
<comment type="caution">
    <text evidence="1">The sequence shown here is derived from an EMBL/GenBank/DDBJ whole genome shotgun (WGS) entry which is preliminary data.</text>
</comment>
<dbReference type="RefSeq" id="WP_168053125.1">
    <property type="nucleotide sequence ID" value="NZ_JAAOZT010000002.1"/>
</dbReference>
<name>A0A840RP26_9BURK</name>
<reference evidence="1 2" key="1">
    <citation type="submission" date="2020-08" db="EMBL/GenBank/DDBJ databases">
        <title>Genomic Encyclopedia of Type Strains, Phase IV (KMG-IV): sequencing the most valuable type-strain genomes for metagenomic binning, comparative biology and taxonomic classification.</title>
        <authorList>
            <person name="Goeker M."/>
        </authorList>
    </citation>
    <scope>NUCLEOTIDE SEQUENCE [LARGE SCALE GENOMIC DNA]</scope>
    <source>
        <strain evidence="1 2">DSM 23240</strain>
    </source>
</reference>
<protein>
    <submittedName>
        <fullName evidence="1">Deferrochelatase/peroxidase EfeB</fullName>
    </submittedName>
</protein>